<proteinExistence type="predicted"/>
<reference evidence="2 3" key="1">
    <citation type="submission" date="2016-05" db="EMBL/GenBank/DDBJ databases">
        <title>Draft Genome Sequences of Stenotrophomonas maltophilia Strains Sm32COP, Sm41DVV, Sm46PAILV, SmF3, SmF22, SmSOFb1 and SmCVFa1, Isolated from Different Manures, in France.</title>
        <authorList>
            <person name="Nazaret S."/>
            <person name="Bodilis J."/>
        </authorList>
    </citation>
    <scope>NUCLEOTIDE SEQUENCE [LARGE SCALE GENOMIC DNA]</scope>
    <source>
        <strain evidence="2 3">Sm41DVV</strain>
    </source>
</reference>
<comment type="caution">
    <text evidence="2">The sequence shown here is derived from an EMBL/GenBank/DDBJ whole genome shotgun (WGS) entry which is preliminary data.</text>
</comment>
<organism evidence="2 3">
    <name type="scientific">Stenotrophomonas maltophilia</name>
    <name type="common">Pseudomonas maltophilia</name>
    <name type="synonym">Xanthomonas maltophilia</name>
    <dbReference type="NCBI Taxonomy" id="40324"/>
    <lineage>
        <taxon>Bacteria</taxon>
        <taxon>Pseudomonadati</taxon>
        <taxon>Pseudomonadota</taxon>
        <taxon>Gammaproteobacteria</taxon>
        <taxon>Lysobacterales</taxon>
        <taxon>Lysobacteraceae</taxon>
        <taxon>Stenotrophomonas</taxon>
        <taxon>Stenotrophomonas maltophilia group</taxon>
    </lineage>
</organism>
<name>A0AAP7GWR5_STEMA</name>
<protein>
    <recommendedName>
        <fullName evidence="4">Transmembrane protein</fullName>
    </recommendedName>
</protein>
<feature type="transmembrane region" description="Helical" evidence="1">
    <location>
        <begin position="64"/>
        <end position="82"/>
    </location>
</feature>
<keyword evidence="1" id="KW-0812">Transmembrane</keyword>
<dbReference type="Proteomes" id="UP000092125">
    <property type="component" value="Unassembled WGS sequence"/>
</dbReference>
<sequence>MKKILYIVIAVLVLVRLFDFAFHGGNTYDLLGAVGFAVLLIGILQDERARRASPPLASQRRRAAIASACGIALVLVSFLLKWKVFG</sequence>
<keyword evidence="1" id="KW-0472">Membrane</keyword>
<accession>A0AAP7GWR5</accession>
<dbReference type="RefSeq" id="WP_065181442.1">
    <property type="nucleotide sequence ID" value="NZ_CP106759.1"/>
</dbReference>
<dbReference type="AlphaFoldDB" id="A0AAP7GWR5"/>
<feature type="transmembrane region" description="Helical" evidence="1">
    <location>
        <begin position="27"/>
        <end position="44"/>
    </location>
</feature>
<evidence type="ECO:0000313" key="3">
    <source>
        <dbReference type="Proteomes" id="UP000092125"/>
    </source>
</evidence>
<evidence type="ECO:0000256" key="1">
    <source>
        <dbReference type="SAM" id="Phobius"/>
    </source>
</evidence>
<dbReference type="EMBL" id="LYVI01000002">
    <property type="protein sequence ID" value="OBU62722.1"/>
    <property type="molecule type" value="Genomic_DNA"/>
</dbReference>
<evidence type="ECO:0008006" key="4">
    <source>
        <dbReference type="Google" id="ProtNLM"/>
    </source>
</evidence>
<evidence type="ECO:0000313" key="2">
    <source>
        <dbReference type="EMBL" id="OBU62722.1"/>
    </source>
</evidence>
<gene>
    <name evidence="2" type="ORF">A9K56_03470</name>
</gene>
<keyword evidence="1" id="KW-1133">Transmembrane helix</keyword>